<dbReference type="OrthoDB" id="9397450at2759"/>
<dbReference type="EMBL" id="QUSF01000002">
    <property type="protein sequence ID" value="RLW12396.1"/>
    <property type="molecule type" value="Genomic_DNA"/>
</dbReference>
<proteinExistence type="predicted"/>
<sequence>MIIIQTETSQGHQVHLVPQELLGQEENLDLEEDQDSRDLLGFKDHLVKEESLERKVKEGLDPKDHEVCQDHLVHKENLELVHQAPQDHEDHQGHQAVLAMRVFGVPQGHQDIVIHHSAQASLTMAKDSQTCDNYYVQSDNYFQPEPYVPESGPYQPEGEPFIVPMESERREDEYEDYGVEMHSPEYPEHMRWKRSLSRNAKTKP</sequence>
<dbReference type="Proteomes" id="UP000276834">
    <property type="component" value="Unassembled WGS sequence"/>
</dbReference>
<protein>
    <submittedName>
        <fullName evidence="1">Uncharacterized protein</fullName>
    </submittedName>
</protein>
<gene>
    <name evidence="1" type="ORF">DV515_00000823</name>
</gene>
<organism evidence="1 2">
    <name type="scientific">Chloebia gouldiae</name>
    <name type="common">Gouldian finch</name>
    <name type="synonym">Erythrura gouldiae</name>
    <dbReference type="NCBI Taxonomy" id="44316"/>
    <lineage>
        <taxon>Eukaryota</taxon>
        <taxon>Metazoa</taxon>
        <taxon>Chordata</taxon>
        <taxon>Craniata</taxon>
        <taxon>Vertebrata</taxon>
        <taxon>Euteleostomi</taxon>
        <taxon>Archelosauria</taxon>
        <taxon>Archosauria</taxon>
        <taxon>Dinosauria</taxon>
        <taxon>Saurischia</taxon>
        <taxon>Theropoda</taxon>
        <taxon>Coelurosauria</taxon>
        <taxon>Aves</taxon>
        <taxon>Neognathae</taxon>
        <taxon>Neoaves</taxon>
        <taxon>Telluraves</taxon>
        <taxon>Australaves</taxon>
        <taxon>Passeriformes</taxon>
        <taxon>Passeroidea</taxon>
        <taxon>Passeridae</taxon>
        <taxon>Chloebia</taxon>
    </lineage>
</organism>
<comment type="caution">
    <text evidence="1">The sequence shown here is derived from an EMBL/GenBank/DDBJ whole genome shotgun (WGS) entry which is preliminary data.</text>
</comment>
<evidence type="ECO:0000313" key="1">
    <source>
        <dbReference type="EMBL" id="RLW12396.1"/>
    </source>
</evidence>
<dbReference type="AlphaFoldDB" id="A0A3L8SZK3"/>
<accession>A0A3L8SZK3</accession>
<keyword evidence="2" id="KW-1185">Reference proteome</keyword>
<reference evidence="1 2" key="1">
    <citation type="journal article" date="2018" name="Proc. R. Soc. B">
        <title>A non-coding region near Follistatin controls head colour polymorphism in the Gouldian finch.</title>
        <authorList>
            <person name="Toomey M.B."/>
            <person name="Marques C.I."/>
            <person name="Andrade P."/>
            <person name="Araujo P.M."/>
            <person name="Sabatino S."/>
            <person name="Gazda M.A."/>
            <person name="Afonso S."/>
            <person name="Lopes R.J."/>
            <person name="Corbo J.C."/>
            <person name="Carneiro M."/>
        </authorList>
    </citation>
    <scope>NUCLEOTIDE SEQUENCE [LARGE SCALE GENOMIC DNA]</scope>
    <source>
        <strain evidence="1">Red01</strain>
        <tissue evidence="1">Muscle</tissue>
    </source>
</reference>
<evidence type="ECO:0000313" key="2">
    <source>
        <dbReference type="Proteomes" id="UP000276834"/>
    </source>
</evidence>
<name>A0A3L8SZK3_CHLGU</name>